<dbReference type="InterPro" id="IPR036578">
    <property type="entry name" value="SMAD_MH1_sf"/>
</dbReference>
<name>A0ABQ7SAZ0_9ACAR</name>
<feature type="domain" description="MH1" evidence="10">
    <location>
        <begin position="40"/>
        <end position="166"/>
    </location>
</feature>
<dbReference type="InterPro" id="IPR017855">
    <property type="entry name" value="SMAD-like_dom_sf"/>
</dbReference>
<dbReference type="Proteomes" id="UP000825002">
    <property type="component" value="Unassembled WGS sequence"/>
</dbReference>
<dbReference type="InterPro" id="IPR003619">
    <property type="entry name" value="MAD_homology1_Dwarfin-type"/>
</dbReference>
<evidence type="ECO:0000259" key="11">
    <source>
        <dbReference type="PROSITE" id="PS51076"/>
    </source>
</evidence>
<sequence length="471" mass="53346">MRLLSKTKQERNSSARKKQVYLSLLFYVCLNNTIKMFHSPIVQRLLYWKQGDEDDNWRKRAIDIISKKIKSEKGEEMYNTLKVAINNQSDMSPCVTIKRPADGRLQVLHRKMLPYVINCRVWRWPDLQNHHELKSVAHCKFPGHQKLKEVCVNPYHYMRVVHHGLPPVVTPATPEAIQPPDSPPAPQSPNSYMNGYYSPQAAMSPQSFHSASSFGPYGNAPSPTQSFESQTPPPAYSDRDNGQSQMDTDQPVDTHTSTLPQQMPRGPSDNASRWCRITYWELSTRVGEPFTASSCVVTVDGFTDPSNHNNRFSLGTLSNINRNKSIEDTRKHIHKGVRLETTGSEIIAECLSDASIFVQSRNCNIANNFHTLAVVKMPPRCRLTIFNRSLFLDMLNQAMSSPENRYEKVFSLNNQCSIRMSFVKGWGSAYARQDVTSTPCWIDIQLLEPLAIIDRNLRGIGSPQSGITSTS</sequence>
<evidence type="ECO:0000256" key="5">
    <source>
        <dbReference type="ARBA" id="ARBA00023163"/>
    </source>
</evidence>
<dbReference type="Gene3D" id="2.60.200.10">
    <property type="match status" value="1"/>
</dbReference>
<feature type="compositionally biased region" description="Polar residues" evidence="8">
    <location>
        <begin position="201"/>
        <end position="213"/>
    </location>
</feature>
<keyword evidence="3" id="KW-0862">Zinc</keyword>
<keyword evidence="13" id="KW-1185">Reference proteome</keyword>
<keyword evidence="4 7" id="KW-0805">Transcription regulation</keyword>
<keyword evidence="9" id="KW-1133">Transmembrane helix</keyword>
<evidence type="ECO:0000256" key="3">
    <source>
        <dbReference type="ARBA" id="ARBA00022833"/>
    </source>
</evidence>
<dbReference type="SMART" id="SM00524">
    <property type="entry name" value="DWB"/>
    <property type="match status" value="1"/>
</dbReference>
<proteinExistence type="inferred from homology"/>
<keyword evidence="9" id="KW-0812">Transmembrane</keyword>
<dbReference type="InterPro" id="IPR008984">
    <property type="entry name" value="SMAD_FHA_dom_sf"/>
</dbReference>
<keyword evidence="2" id="KW-0479">Metal-binding</keyword>
<dbReference type="Pfam" id="PF03166">
    <property type="entry name" value="MH2"/>
    <property type="match status" value="1"/>
</dbReference>
<evidence type="ECO:0000256" key="7">
    <source>
        <dbReference type="RuleBase" id="RU361195"/>
    </source>
</evidence>
<evidence type="ECO:0000313" key="13">
    <source>
        <dbReference type="Proteomes" id="UP000825002"/>
    </source>
</evidence>
<dbReference type="SMART" id="SM00523">
    <property type="entry name" value="DWA"/>
    <property type="match status" value="1"/>
</dbReference>
<evidence type="ECO:0000313" key="12">
    <source>
        <dbReference type="EMBL" id="KAG9510547.1"/>
    </source>
</evidence>
<feature type="compositionally biased region" description="Polar residues" evidence="8">
    <location>
        <begin position="221"/>
        <end position="230"/>
    </location>
</feature>
<comment type="similarity">
    <text evidence="1 7">Belongs to the dwarfin/SMAD family.</text>
</comment>
<keyword evidence="9" id="KW-0472">Membrane</keyword>
<dbReference type="EMBL" id="JAIFTH010000124">
    <property type="protein sequence ID" value="KAG9510547.1"/>
    <property type="molecule type" value="Genomic_DNA"/>
</dbReference>
<dbReference type="SUPFAM" id="SSF49879">
    <property type="entry name" value="SMAD/FHA domain"/>
    <property type="match status" value="1"/>
</dbReference>
<dbReference type="InterPro" id="IPR013790">
    <property type="entry name" value="Dwarfin"/>
</dbReference>
<comment type="caution">
    <text evidence="12">The sequence shown here is derived from an EMBL/GenBank/DDBJ whole genome shotgun (WGS) entry which is preliminary data.</text>
</comment>
<evidence type="ECO:0000256" key="6">
    <source>
        <dbReference type="ARBA" id="ARBA00023242"/>
    </source>
</evidence>
<evidence type="ECO:0000259" key="10">
    <source>
        <dbReference type="PROSITE" id="PS51075"/>
    </source>
</evidence>
<evidence type="ECO:0000256" key="9">
    <source>
        <dbReference type="SAM" id="Phobius"/>
    </source>
</evidence>
<comment type="subcellular location">
    <subcellularLocation>
        <location evidence="7">Cytoplasm</location>
    </subcellularLocation>
    <subcellularLocation>
        <location evidence="7">Nucleus</location>
    </subcellularLocation>
</comment>
<dbReference type="PROSITE" id="PS51075">
    <property type="entry name" value="MH1"/>
    <property type="match status" value="1"/>
</dbReference>
<dbReference type="PROSITE" id="PS51076">
    <property type="entry name" value="MH2"/>
    <property type="match status" value="1"/>
</dbReference>
<keyword evidence="7" id="KW-0963">Cytoplasm</keyword>
<evidence type="ECO:0000256" key="1">
    <source>
        <dbReference type="ARBA" id="ARBA00005545"/>
    </source>
</evidence>
<feature type="domain" description="MH2" evidence="11">
    <location>
        <begin position="274"/>
        <end position="471"/>
    </location>
</feature>
<keyword evidence="5 7" id="KW-0804">Transcription</keyword>
<gene>
    <name evidence="12" type="primary">SMAD1</name>
    <name evidence="12" type="ORF">GZH46_00909</name>
</gene>
<dbReference type="PANTHER" id="PTHR13703">
    <property type="entry name" value="SMAD"/>
    <property type="match status" value="1"/>
</dbReference>
<evidence type="ECO:0000256" key="8">
    <source>
        <dbReference type="SAM" id="MobiDB-lite"/>
    </source>
</evidence>
<feature type="compositionally biased region" description="Polar residues" evidence="8">
    <location>
        <begin position="242"/>
        <end position="261"/>
    </location>
</feature>
<feature type="region of interest" description="Disordered" evidence="8">
    <location>
        <begin position="171"/>
        <end position="270"/>
    </location>
</feature>
<dbReference type="InterPro" id="IPR013019">
    <property type="entry name" value="MAD_homology_MH1"/>
</dbReference>
<evidence type="ECO:0000256" key="4">
    <source>
        <dbReference type="ARBA" id="ARBA00023015"/>
    </source>
</evidence>
<reference evidence="12 13" key="1">
    <citation type="submission" date="2020-10" db="EMBL/GenBank/DDBJ databases">
        <authorList>
            <person name="Klimov P.B."/>
            <person name="Dyachkov S.M."/>
            <person name="Chetverikov P.E."/>
        </authorList>
    </citation>
    <scope>NUCLEOTIDE SEQUENCE [LARGE SCALE GENOMIC DNA]</scope>
    <source>
        <strain evidence="12">BMOC 18-1129-001#AD2665</strain>
        <tissue evidence="12">Entire mites</tissue>
    </source>
</reference>
<feature type="transmembrane region" description="Helical" evidence="9">
    <location>
        <begin position="20"/>
        <end position="37"/>
    </location>
</feature>
<accession>A0ABQ7SAZ0</accession>
<evidence type="ECO:0000256" key="2">
    <source>
        <dbReference type="ARBA" id="ARBA00022723"/>
    </source>
</evidence>
<protein>
    <recommendedName>
        <fullName evidence="7">Mothers against decapentaplegic homolog</fullName>
        <shortName evidence="7">MAD homolog</shortName>
        <shortName evidence="7">Mothers against DPP homolog</shortName>
    </recommendedName>
    <alternativeName>
        <fullName evidence="7">SMAD family member</fullName>
    </alternativeName>
</protein>
<dbReference type="SUPFAM" id="SSF56366">
    <property type="entry name" value="SMAD MH1 domain"/>
    <property type="match status" value="1"/>
</dbReference>
<dbReference type="Pfam" id="PF03165">
    <property type="entry name" value="MH1"/>
    <property type="match status" value="1"/>
</dbReference>
<dbReference type="InterPro" id="IPR001132">
    <property type="entry name" value="SMAD_dom_Dwarfin-type"/>
</dbReference>
<dbReference type="Gene3D" id="3.90.520.10">
    <property type="entry name" value="SMAD MH1 domain"/>
    <property type="match status" value="1"/>
</dbReference>
<keyword evidence="6 7" id="KW-0539">Nucleus</keyword>
<organism evidence="12 13">
    <name type="scientific">Fragariocoptes setiger</name>
    <dbReference type="NCBI Taxonomy" id="1670756"/>
    <lineage>
        <taxon>Eukaryota</taxon>
        <taxon>Metazoa</taxon>
        <taxon>Ecdysozoa</taxon>
        <taxon>Arthropoda</taxon>
        <taxon>Chelicerata</taxon>
        <taxon>Arachnida</taxon>
        <taxon>Acari</taxon>
        <taxon>Acariformes</taxon>
        <taxon>Trombidiformes</taxon>
        <taxon>Prostigmata</taxon>
        <taxon>Eupodina</taxon>
        <taxon>Eriophyoidea</taxon>
        <taxon>Phytoptidae</taxon>
        <taxon>Fragariocoptes</taxon>
    </lineage>
</organism>